<dbReference type="Gene3D" id="3.40.50.1010">
    <property type="entry name" value="5'-nuclease"/>
    <property type="match status" value="1"/>
</dbReference>
<dbReference type="GO" id="GO:0004519">
    <property type="term" value="F:endonuclease activity"/>
    <property type="evidence" value="ECO:0007669"/>
    <property type="project" value="UniProtKB-KW"/>
</dbReference>
<keyword evidence="8" id="KW-0800">Toxin</keyword>
<dbReference type="InterPro" id="IPR050556">
    <property type="entry name" value="Type_II_TA_system_RNase"/>
</dbReference>
<dbReference type="HAMAP" id="MF_00265">
    <property type="entry name" value="VapC_Nob1"/>
    <property type="match status" value="1"/>
</dbReference>
<evidence type="ECO:0000313" key="11">
    <source>
        <dbReference type="Proteomes" id="UP000191931"/>
    </source>
</evidence>
<evidence type="ECO:0000256" key="3">
    <source>
        <dbReference type="ARBA" id="ARBA00022722"/>
    </source>
</evidence>
<dbReference type="RefSeq" id="WP_080800614.1">
    <property type="nucleotide sequence ID" value="NZ_LT828541.1"/>
</dbReference>
<dbReference type="GO" id="GO:0004540">
    <property type="term" value="F:RNA nuclease activity"/>
    <property type="evidence" value="ECO:0007669"/>
    <property type="project" value="InterPro"/>
</dbReference>
<dbReference type="GO" id="GO:0090729">
    <property type="term" value="F:toxin activity"/>
    <property type="evidence" value="ECO:0007669"/>
    <property type="project" value="UniProtKB-KW"/>
</dbReference>
<feature type="domain" description="PIN" evidence="9">
    <location>
        <begin position="3"/>
        <end position="125"/>
    </location>
</feature>
<gene>
    <name evidence="8 10" type="primary">vapC</name>
    <name evidence="10" type="ORF">MTBBW1_410013</name>
</gene>
<dbReference type="InterPro" id="IPR002716">
    <property type="entry name" value="PIN_dom"/>
</dbReference>
<dbReference type="Proteomes" id="UP000191931">
    <property type="component" value="Unassembled WGS sequence"/>
</dbReference>
<evidence type="ECO:0000256" key="5">
    <source>
        <dbReference type="ARBA" id="ARBA00022801"/>
    </source>
</evidence>
<keyword evidence="10" id="KW-0255">Endonuclease</keyword>
<evidence type="ECO:0000256" key="7">
    <source>
        <dbReference type="ARBA" id="ARBA00038093"/>
    </source>
</evidence>
<evidence type="ECO:0000256" key="4">
    <source>
        <dbReference type="ARBA" id="ARBA00022723"/>
    </source>
</evidence>
<feature type="binding site" evidence="8">
    <location>
        <position position="98"/>
    </location>
    <ligand>
        <name>Mg(2+)</name>
        <dbReference type="ChEBI" id="CHEBI:18420"/>
    </ligand>
</feature>
<dbReference type="Pfam" id="PF01850">
    <property type="entry name" value="PIN"/>
    <property type="match status" value="1"/>
</dbReference>
<keyword evidence="5 8" id="KW-0378">Hydrolase</keyword>
<evidence type="ECO:0000256" key="1">
    <source>
        <dbReference type="ARBA" id="ARBA00001946"/>
    </source>
</evidence>
<feature type="binding site" evidence="8">
    <location>
        <position position="6"/>
    </location>
    <ligand>
        <name>Mg(2+)</name>
        <dbReference type="ChEBI" id="CHEBI:18420"/>
    </ligand>
</feature>
<keyword evidence="6 8" id="KW-0460">Magnesium</keyword>
<evidence type="ECO:0000256" key="6">
    <source>
        <dbReference type="ARBA" id="ARBA00022842"/>
    </source>
</evidence>
<comment type="cofactor">
    <cofactor evidence="1 8">
        <name>Mg(2+)</name>
        <dbReference type="ChEBI" id="CHEBI:18420"/>
    </cofactor>
</comment>
<dbReference type="AlphaFoldDB" id="A0A1W1HGZ9"/>
<dbReference type="OrthoDB" id="5458135at2"/>
<dbReference type="InterPro" id="IPR029060">
    <property type="entry name" value="PIN-like_dom_sf"/>
</dbReference>
<dbReference type="PANTHER" id="PTHR33653:SF1">
    <property type="entry name" value="RIBONUCLEASE VAPC2"/>
    <property type="match status" value="1"/>
</dbReference>
<dbReference type="EMBL" id="FWEV01000283">
    <property type="protein sequence ID" value="SLM31658.1"/>
    <property type="molecule type" value="Genomic_DNA"/>
</dbReference>
<name>A0A1W1HGZ9_9BACT</name>
<protein>
    <recommendedName>
        <fullName evidence="8">Ribonuclease VapC</fullName>
        <shortName evidence="8">RNase VapC</shortName>
        <ecNumber evidence="8">3.1.-.-</ecNumber>
    </recommendedName>
    <alternativeName>
        <fullName evidence="8">Toxin VapC</fullName>
    </alternativeName>
</protein>
<reference evidence="10 11" key="1">
    <citation type="submission" date="2017-03" db="EMBL/GenBank/DDBJ databases">
        <authorList>
            <person name="Afonso C.L."/>
            <person name="Miller P.J."/>
            <person name="Scott M.A."/>
            <person name="Spackman E."/>
            <person name="Goraichik I."/>
            <person name="Dimitrov K.M."/>
            <person name="Suarez D.L."/>
            <person name="Swayne D.E."/>
        </authorList>
    </citation>
    <scope>NUCLEOTIDE SEQUENCE [LARGE SCALE GENOMIC DNA]</scope>
    <source>
        <strain evidence="10">PRJEB14757</strain>
    </source>
</reference>
<dbReference type="GO" id="GO:0016787">
    <property type="term" value="F:hydrolase activity"/>
    <property type="evidence" value="ECO:0007669"/>
    <property type="project" value="UniProtKB-KW"/>
</dbReference>
<accession>A0A1W1HGZ9</accession>
<evidence type="ECO:0000256" key="2">
    <source>
        <dbReference type="ARBA" id="ARBA00022649"/>
    </source>
</evidence>
<evidence type="ECO:0000256" key="8">
    <source>
        <dbReference type="HAMAP-Rule" id="MF_00265"/>
    </source>
</evidence>
<keyword evidence="2 8" id="KW-1277">Toxin-antitoxin system</keyword>
<comment type="similarity">
    <text evidence="7 8">Belongs to the PINc/VapC protein family.</text>
</comment>
<evidence type="ECO:0000259" key="9">
    <source>
        <dbReference type="Pfam" id="PF01850"/>
    </source>
</evidence>
<organism evidence="10 11">
    <name type="scientific">Desulfamplus magnetovallimortis</name>
    <dbReference type="NCBI Taxonomy" id="1246637"/>
    <lineage>
        <taxon>Bacteria</taxon>
        <taxon>Pseudomonadati</taxon>
        <taxon>Thermodesulfobacteriota</taxon>
        <taxon>Desulfobacteria</taxon>
        <taxon>Desulfobacterales</taxon>
        <taxon>Desulfobacteraceae</taxon>
        <taxon>Desulfamplus</taxon>
    </lineage>
</organism>
<keyword evidence="4 8" id="KW-0479">Metal-binding</keyword>
<dbReference type="EC" id="3.1.-.-" evidence="8"/>
<dbReference type="CDD" id="cd09881">
    <property type="entry name" value="PIN_VapC4-5_FitB-like"/>
    <property type="match status" value="1"/>
</dbReference>
<dbReference type="InterPro" id="IPR022907">
    <property type="entry name" value="VapC_family"/>
</dbReference>
<proteinExistence type="inferred from homology"/>
<dbReference type="GO" id="GO:0000287">
    <property type="term" value="F:magnesium ion binding"/>
    <property type="evidence" value="ECO:0007669"/>
    <property type="project" value="UniProtKB-UniRule"/>
</dbReference>
<comment type="function">
    <text evidence="8">Toxic component of a toxin-antitoxin (TA) system. An RNase.</text>
</comment>
<dbReference type="SUPFAM" id="SSF88723">
    <property type="entry name" value="PIN domain-like"/>
    <property type="match status" value="1"/>
</dbReference>
<dbReference type="PANTHER" id="PTHR33653">
    <property type="entry name" value="RIBONUCLEASE VAPC2"/>
    <property type="match status" value="1"/>
</dbReference>
<dbReference type="STRING" id="1246637.MTBBW1_410013"/>
<keyword evidence="3 8" id="KW-0540">Nuclease</keyword>
<evidence type="ECO:0000313" key="10">
    <source>
        <dbReference type="EMBL" id="SLM31658.1"/>
    </source>
</evidence>
<keyword evidence="11" id="KW-1185">Reference proteome</keyword>
<sequence length="132" mass="15150">MKYLLDTNTCIKYLNGTSESVRNQIEQMLPENIVVCSVVKAELFYGAMKSKYPERNISKQKEFLDHFISYSFDDNAAEKYGNIRAQLEKNGTPIGPNDLMISAIALSQNLILITHNVREFERVEGLVLEDWE</sequence>